<protein>
    <submittedName>
        <fullName evidence="1">Uncharacterized protein</fullName>
    </submittedName>
</protein>
<accession>A0ACC1HA66</accession>
<comment type="caution">
    <text evidence="1">The sequence shown here is derived from an EMBL/GenBank/DDBJ whole genome shotgun (WGS) entry which is preliminary data.</text>
</comment>
<sequence>MYVTDCLRGTLQLLEHPGGPALTQRVYNLDACSFSPADLVHEIRRQHSPDFSIEYAPDFRQQIADSWPYSIDGSAARRDWGWHPEIDSAATMTSIMLKQLKALCYGSSAALSSSTPPPPSPSSVAGEKLGAAASTNIIAAHAS</sequence>
<keyword evidence="2" id="KW-1185">Reference proteome</keyword>
<reference evidence="1" key="1">
    <citation type="submission" date="2022-06" db="EMBL/GenBank/DDBJ databases">
        <title>Phylogenomic reconstructions and comparative analyses of Kickxellomycotina fungi.</title>
        <authorList>
            <person name="Reynolds N.K."/>
            <person name="Stajich J.E."/>
            <person name="Barry K."/>
            <person name="Grigoriev I.V."/>
            <person name="Crous P."/>
            <person name="Smith M.E."/>
        </authorList>
    </citation>
    <scope>NUCLEOTIDE SEQUENCE</scope>
    <source>
        <strain evidence="1">RSA 2271</strain>
    </source>
</reference>
<organism evidence="1 2">
    <name type="scientific">Spiromyces aspiralis</name>
    <dbReference type="NCBI Taxonomy" id="68401"/>
    <lineage>
        <taxon>Eukaryota</taxon>
        <taxon>Fungi</taxon>
        <taxon>Fungi incertae sedis</taxon>
        <taxon>Zoopagomycota</taxon>
        <taxon>Kickxellomycotina</taxon>
        <taxon>Kickxellomycetes</taxon>
        <taxon>Kickxellales</taxon>
        <taxon>Kickxellaceae</taxon>
        <taxon>Spiromyces</taxon>
    </lineage>
</organism>
<evidence type="ECO:0000313" key="1">
    <source>
        <dbReference type="EMBL" id="KAJ1672543.1"/>
    </source>
</evidence>
<dbReference type="EMBL" id="JAMZIH010008208">
    <property type="protein sequence ID" value="KAJ1672543.1"/>
    <property type="molecule type" value="Genomic_DNA"/>
</dbReference>
<name>A0ACC1HA66_9FUNG</name>
<proteinExistence type="predicted"/>
<evidence type="ECO:0000313" key="2">
    <source>
        <dbReference type="Proteomes" id="UP001145114"/>
    </source>
</evidence>
<gene>
    <name evidence="1" type="ORF">EV182_006974</name>
</gene>
<dbReference type="Proteomes" id="UP001145114">
    <property type="component" value="Unassembled WGS sequence"/>
</dbReference>